<dbReference type="SMART" id="SM00280">
    <property type="entry name" value="KAZAL"/>
    <property type="match status" value="1"/>
</dbReference>
<feature type="compositionally biased region" description="Basic and acidic residues" evidence="4">
    <location>
        <begin position="33"/>
        <end position="55"/>
    </location>
</feature>
<evidence type="ECO:0000256" key="3">
    <source>
        <dbReference type="ARBA" id="ARBA00023180"/>
    </source>
</evidence>
<dbReference type="GO" id="GO:0005615">
    <property type="term" value="C:extracellular space"/>
    <property type="evidence" value="ECO:0007669"/>
    <property type="project" value="TreeGrafter"/>
</dbReference>
<evidence type="ECO:0000256" key="4">
    <source>
        <dbReference type="SAM" id="MobiDB-lite"/>
    </source>
</evidence>
<dbReference type="PANTHER" id="PTHR13866">
    <property type="entry name" value="SPARC OSTEONECTIN"/>
    <property type="match status" value="1"/>
</dbReference>
<evidence type="ECO:0000256" key="1">
    <source>
        <dbReference type="ARBA" id="ARBA00022729"/>
    </source>
</evidence>
<dbReference type="Gene3D" id="3.30.60.30">
    <property type="match status" value="1"/>
</dbReference>
<protein>
    <recommendedName>
        <fullName evidence="5">Kazal-like domain-containing protein</fullName>
    </recommendedName>
</protein>
<comment type="caution">
    <text evidence="6">The sequence shown here is derived from an EMBL/GenBank/DDBJ whole genome shotgun (WGS) entry which is preliminary data.</text>
</comment>
<dbReference type="GO" id="GO:0005509">
    <property type="term" value="F:calcium ion binding"/>
    <property type="evidence" value="ECO:0007669"/>
    <property type="project" value="TreeGrafter"/>
</dbReference>
<dbReference type="PANTHER" id="PTHR13866:SF14">
    <property type="entry name" value="BM-40"/>
    <property type="match status" value="1"/>
</dbReference>
<evidence type="ECO:0000259" key="5">
    <source>
        <dbReference type="PROSITE" id="PS51465"/>
    </source>
</evidence>
<dbReference type="GO" id="GO:0050840">
    <property type="term" value="F:extracellular matrix binding"/>
    <property type="evidence" value="ECO:0007669"/>
    <property type="project" value="TreeGrafter"/>
</dbReference>
<dbReference type="Proteomes" id="UP000617340">
    <property type="component" value="Unassembled WGS sequence"/>
</dbReference>
<feature type="domain" description="Kazal-like" evidence="5">
    <location>
        <begin position="104"/>
        <end position="156"/>
    </location>
</feature>
<keyword evidence="7" id="KW-1185">Reference proteome</keyword>
<dbReference type="PROSITE" id="PS51465">
    <property type="entry name" value="KAZAL_2"/>
    <property type="match status" value="1"/>
</dbReference>
<reference evidence="6" key="1">
    <citation type="journal article" date="2020" name="G3 (Bethesda)">
        <title>High-Quality Assemblies for Three Invasive Social Wasps from the &lt;i&gt;Vespula&lt;/i&gt; Genus.</title>
        <authorList>
            <person name="Harrop T.W.R."/>
            <person name="Guhlin J."/>
            <person name="McLaughlin G.M."/>
            <person name="Permina E."/>
            <person name="Stockwell P."/>
            <person name="Gilligan J."/>
            <person name="Le Lec M.F."/>
            <person name="Gruber M.A.M."/>
            <person name="Quinn O."/>
            <person name="Lovegrove M."/>
            <person name="Duncan E.J."/>
            <person name="Remnant E.J."/>
            <person name="Van Eeckhoven J."/>
            <person name="Graham B."/>
            <person name="Knapp R.A."/>
            <person name="Langford K.W."/>
            <person name="Kronenberg Z."/>
            <person name="Press M.O."/>
            <person name="Eacker S.M."/>
            <person name="Wilson-Rankin E.E."/>
            <person name="Purcell J."/>
            <person name="Lester P.J."/>
            <person name="Dearden P.K."/>
        </authorList>
    </citation>
    <scope>NUCLEOTIDE SEQUENCE</scope>
    <source>
        <strain evidence="6">Linc-1</strain>
    </source>
</reference>
<dbReference type="CDD" id="cd00104">
    <property type="entry name" value="KAZAL_FS"/>
    <property type="match status" value="1"/>
</dbReference>
<dbReference type="Pfam" id="PF07648">
    <property type="entry name" value="Kazal_2"/>
    <property type="match status" value="1"/>
</dbReference>
<evidence type="ECO:0000313" key="6">
    <source>
        <dbReference type="EMBL" id="KAF7403675.1"/>
    </source>
</evidence>
<dbReference type="InterPro" id="IPR002350">
    <property type="entry name" value="Kazal_dom"/>
</dbReference>
<gene>
    <name evidence="6" type="ORF">HZH68_006469</name>
</gene>
<keyword evidence="2" id="KW-1015">Disulfide bond</keyword>
<feature type="region of interest" description="Disordered" evidence="4">
    <location>
        <begin position="1"/>
        <end position="61"/>
    </location>
</feature>
<dbReference type="InterPro" id="IPR036058">
    <property type="entry name" value="Kazal_dom_sf"/>
</dbReference>
<name>A0A834KBU7_VESGE</name>
<dbReference type="FunFam" id="3.30.60.30:FF:000024">
    <property type="entry name" value="Transmembrane agrin"/>
    <property type="match status" value="1"/>
</dbReference>
<organism evidence="6 7">
    <name type="scientific">Vespula germanica</name>
    <name type="common">German yellow jacket</name>
    <name type="synonym">Paravespula germanica</name>
    <dbReference type="NCBI Taxonomy" id="30212"/>
    <lineage>
        <taxon>Eukaryota</taxon>
        <taxon>Metazoa</taxon>
        <taxon>Ecdysozoa</taxon>
        <taxon>Arthropoda</taxon>
        <taxon>Hexapoda</taxon>
        <taxon>Insecta</taxon>
        <taxon>Pterygota</taxon>
        <taxon>Neoptera</taxon>
        <taxon>Endopterygota</taxon>
        <taxon>Hymenoptera</taxon>
        <taxon>Apocrita</taxon>
        <taxon>Aculeata</taxon>
        <taxon>Vespoidea</taxon>
        <taxon>Vespidae</taxon>
        <taxon>Vespinae</taxon>
        <taxon>Vespula</taxon>
    </lineage>
</organism>
<accession>A0A834KBU7</accession>
<keyword evidence="3" id="KW-0325">Glycoprotein</keyword>
<sequence length="156" mass="16724">MISDRENVKQEGSPGIRVRDSRDRPLNFPSNLDVHDRRDAGAMPEPDRGNAKPEEASSPWGIPLNVDYVFVDGLQKIKDPCSKLNCSQGAQCVRSRDGTEASCECLQTCPNLGDHEGSGPVCGTDGIDYPTLCDLNKGACAKGANISVAFRGKCGK</sequence>
<proteinExistence type="predicted"/>
<evidence type="ECO:0000313" key="7">
    <source>
        <dbReference type="Proteomes" id="UP000617340"/>
    </source>
</evidence>
<dbReference type="EMBL" id="JACSDZ010000005">
    <property type="protein sequence ID" value="KAF7403675.1"/>
    <property type="molecule type" value="Genomic_DNA"/>
</dbReference>
<dbReference type="GO" id="GO:0005518">
    <property type="term" value="F:collagen binding"/>
    <property type="evidence" value="ECO:0007669"/>
    <property type="project" value="TreeGrafter"/>
</dbReference>
<evidence type="ECO:0000256" key="2">
    <source>
        <dbReference type="ARBA" id="ARBA00023157"/>
    </source>
</evidence>
<dbReference type="SUPFAM" id="SSF100895">
    <property type="entry name" value="Kazal-type serine protease inhibitors"/>
    <property type="match status" value="1"/>
</dbReference>
<keyword evidence="1" id="KW-0732">Signal</keyword>
<dbReference type="AlphaFoldDB" id="A0A834KBU7"/>